<keyword evidence="5" id="KW-1185">Reference proteome</keyword>
<dbReference type="KEGG" id="hbs:IPV69_10345"/>
<protein>
    <submittedName>
        <fullName evidence="4">Glucokinase</fullName>
        <ecNumber evidence="4">2.7.1.2</ecNumber>
    </submittedName>
</protein>
<evidence type="ECO:0000256" key="2">
    <source>
        <dbReference type="ARBA" id="ARBA00022777"/>
    </source>
</evidence>
<evidence type="ECO:0000256" key="3">
    <source>
        <dbReference type="RuleBase" id="RU004046"/>
    </source>
</evidence>
<evidence type="ECO:0000313" key="5">
    <source>
        <dbReference type="Proteomes" id="UP000593765"/>
    </source>
</evidence>
<dbReference type="AlphaFoldDB" id="A0A7M2X1U0"/>
<evidence type="ECO:0000313" key="4">
    <source>
        <dbReference type="EMBL" id="QOV91726.1"/>
    </source>
</evidence>
<keyword evidence="2" id="KW-0418">Kinase</keyword>
<dbReference type="RefSeq" id="WP_206295037.1">
    <property type="nucleotide sequence ID" value="NZ_CP063458.1"/>
</dbReference>
<organism evidence="4 5">
    <name type="scientific">Humisphaera borealis</name>
    <dbReference type="NCBI Taxonomy" id="2807512"/>
    <lineage>
        <taxon>Bacteria</taxon>
        <taxon>Pseudomonadati</taxon>
        <taxon>Planctomycetota</taxon>
        <taxon>Phycisphaerae</taxon>
        <taxon>Tepidisphaerales</taxon>
        <taxon>Tepidisphaeraceae</taxon>
        <taxon>Humisphaera</taxon>
    </lineage>
</organism>
<dbReference type="GO" id="GO:0005524">
    <property type="term" value="F:ATP binding"/>
    <property type="evidence" value="ECO:0007669"/>
    <property type="project" value="InterPro"/>
</dbReference>
<keyword evidence="1 4" id="KW-0808">Transferase</keyword>
<sequence>MILAGDIGGTNTRLAWCDSPRQLFELREFRSAEYPDLGSIVRKYLQEARPTSPIDRACFGVAGPVHGEMGNRYSPITNLKWTVEQATLAGVLNVPAQRVEVINDLAANAAGIDVLAPDKLLTLQAGKAQPGGRGIISAGTGLGVGGAVWDGKRHIPCPSEGGHYSFGPRNPQECDLLAFLAERETQTFAGYVSWERVLSGPGLYNLFLFHVARNLGTQSIRIPDSLPAGDAATLVSKAAMTGQCERSSMALDLFVSLYGAAAGNVAIQYTAINGLYIGGGIAPKILSRLQGPAFLNAFLDKGPMRHRLLNTVPVTVILDEHCALRGAAAEAARL</sequence>
<accession>A0A7M2X1U0</accession>
<dbReference type="Pfam" id="PF02685">
    <property type="entry name" value="Glucokinase"/>
    <property type="match status" value="1"/>
</dbReference>
<dbReference type="GO" id="GO:0005536">
    <property type="term" value="F:D-glucose binding"/>
    <property type="evidence" value="ECO:0007669"/>
    <property type="project" value="InterPro"/>
</dbReference>
<dbReference type="GO" id="GO:0006096">
    <property type="term" value="P:glycolytic process"/>
    <property type="evidence" value="ECO:0007669"/>
    <property type="project" value="InterPro"/>
</dbReference>
<dbReference type="Gene3D" id="3.30.420.40">
    <property type="match status" value="1"/>
</dbReference>
<dbReference type="GO" id="GO:0004340">
    <property type="term" value="F:glucokinase activity"/>
    <property type="evidence" value="ECO:0007669"/>
    <property type="project" value="UniProtKB-EC"/>
</dbReference>
<name>A0A7M2X1U0_9BACT</name>
<dbReference type="PANTHER" id="PTHR47363:SF1">
    <property type="entry name" value="GLUCOKINASE"/>
    <property type="match status" value="1"/>
</dbReference>
<dbReference type="InterPro" id="IPR003836">
    <property type="entry name" value="Glucokinase"/>
</dbReference>
<dbReference type="Proteomes" id="UP000593765">
    <property type="component" value="Chromosome"/>
</dbReference>
<dbReference type="PANTHER" id="PTHR47363">
    <property type="entry name" value="GLUCOKINASE"/>
    <property type="match status" value="1"/>
</dbReference>
<dbReference type="CDD" id="cd24008">
    <property type="entry name" value="ASKHA_NBD_GLK"/>
    <property type="match status" value="1"/>
</dbReference>
<reference evidence="4 5" key="1">
    <citation type="submission" date="2020-10" db="EMBL/GenBank/DDBJ databases">
        <title>Wide distribution of Phycisphaera-like planctomycetes from WD2101 soil group in peatlands and genome analysis of the first cultivated representative.</title>
        <authorList>
            <person name="Dedysh S.N."/>
            <person name="Beletsky A.V."/>
            <person name="Ivanova A."/>
            <person name="Kulichevskaya I.S."/>
            <person name="Suzina N.E."/>
            <person name="Philippov D.A."/>
            <person name="Rakitin A.L."/>
            <person name="Mardanov A.V."/>
            <person name="Ravin N.V."/>
        </authorList>
    </citation>
    <scope>NUCLEOTIDE SEQUENCE [LARGE SCALE GENOMIC DNA]</scope>
    <source>
        <strain evidence="4 5">M1803</strain>
    </source>
</reference>
<dbReference type="Gene3D" id="3.40.367.20">
    <property type="match status" value="1"/>
</dbReference>
<dbReference type="EMBL" id="CP063458">
    <property type="protein sequence ID" value="QOV91726.1"/>
    <property type="molecule type" value="Genomic_DNA"/>
</dbReference>
<gene>
    <name evidence="4" type="primary">glk</name>
    <name evidence="4" type="ORF">IPV69_10345</name>
</gene>
<evidence type="ECO:0000256" key="1">
    <source>
        <dbReference type="ARBA" id="ARBA00022679"/>
    </source>
</evidence>
<dbReference type="SUPFAM" id="SSF53067">
    <property type="entry name" value="Actin-like ATPase domain"/>
    <property type="match status" value="1"/>
</dbReference>
<proteinExistence type="inferred from homology"/>
<comment type="similarity">
    <text evidence="3">Belongs to the bacterial glucokinase family.</text>
</comment>
<dbReference type="InterPro" id="IPR043129">
    <property type="entry name" value="ATPase_NBD"/>
</dbReference>
<dbReference type="EC" id="2.7.1.2" evidence="4"/>
<dbReference type="NCBIfam" id="TIGR00749">
    <property type="entry name" value="glk"/>
    <property type="match status" value="1"/>
</dbReference>